<evidence type="ECO:0000313" key="9">
    <source>
        <dbReference type="EMBL" id="CAB5008879.1"/>
    </source>
</evidence>
<dbReference type="Pfam" id="PF11258">
    <property type="entry name" value="DUF3048"/>
    <property type="match status" value="1"/>
</dbReference>
<dbReference type="EMBL" id="CAFBNS010000019">
    <property type="protein sequence ID" value="CAB4955334.1"/>
    <property type="molecule type" value="Genomic_DNA"/>
</dbReference>
<dbReference type="EMBL" id="CAFBME010000006">
    <property type="protein sequence ID" value="CAB4889032.1"/>
    <property type="molecule type" value="Genomic_DNA"/>
</dbReference>
<organism evidence="5">
    <name type="scientific">freshwater metagenome</name>
    <dbReference type="NCBI Taxonomy" id="449393"/>
    <lineage>
        <taxon>unclassified sequences</taxon>
        <taxon>metagenomes</taxon>
        <taxon>ecological metagenomes</taxon>
    </lineage>
</organism>
<evidence type="ECO:0000313" key="6">
    <source>
        <dbReference type="EMBL" id="CAB4717612.1"/>
    </source>
</evidence>
<evidence type="ECO:0000259" key="1">
    <source>
        <dbReference type="Pfam" id="PF11258"/>
    </source>
</evidence>
<dbReference type="SUPFAM" id="SSF159774">
    <property type="entry name" value="YerB-like"/>
    <property type="match status" value="1"/>
</dbReference>
<dbReference type="EMBL" id="CAEZUY010000034">
    <property type="protein sequence ID" value="CAB4612745.1"/>
    <property type="molecule type" value="Genomic_DNA"/>
</dbReference>
<proteinExistence type="predicted"/>
<dbReference type="InterPro" id="IPR021416">
    <property type="entry name" value="DUF3048_N"/>
</dbReference>
<evidence type="ECO:0000313" key="7">
    <source>
        <dbReference type="EMBL" id="CAB4889032.1"/>
    </source>
</evidence>
<dbReference type="EMBL" id="CAEZUD010000069">
    <property type="protein sequence ID" value="CAB4597584.1"/>
    <property type="molecule type" value="Genomic_DNA"/>
</dbReference>
<dbReference type="EMBL" id="CAEZSC010000044">
    <property type="protein sequence ID" value="CAB4536582.1"/>
    <property type="molecule type" value="Genomic_DNA"/>
</dbReference>
<protein>
    <submittedName>
        <fullName evidence="5">Unannotated protein</fullName>
    </submittedName>
</protein>
<evidence type="ECO:0000313" key="4">
    <source>
        <dbReference type="EMBL" id="CAB4597584.1"/>
    </source>
</evidence>
<gene>
    <name evidence="3" type="ORF">UFOPK1380_00793</name>
    <name evidence="4" type="ORF">UFOPK1778_01060</name>
    <name evidence="5" type="ORF">UFOPK1863_00511</name>
    <name evidence="6" type="ORF">UFOPK2689_00314</name>
    <name evidence="7" type="ORF">UFOPK3555_00178</name>
    <name evidence="8" type="ORF">UFOPK3874_00198</name>
    <name evidence="9" type="ORF">UFOPK4095_00349</name>
</gene>
<evidence type="ECO:0000259" key="2">
    <source>
        <dbReference type="Pfam" id="PF17479"/>
    </source>
</evidence>
<dbReference type="InterPro" id="IPR023158">
    <property type="entry name" value="YerB-like_sf"/>
</dbReference>
<evidence type="ECO:0000313" key="8">
    <source>
        <dbReference type="EMBL" id="CAB4955334.1"/>
    </source>
</evidence>
<dbReference type="Gene3D" id="3.50.90.10">
    <property type="entry name" value="YerB-like"/>
    <property type="match status" value="1"/>
</dbReference>
<dbReference type="PROSITE" id="PS51257">
    <property type="entry name" value="PROKAR_LIPOPROTEIN"/>
    <property type="match status" value="1"/>
</dbReference>
<accession>A0A6J6HN36</accession>
<evidence type="ECO:0000313" key="3">
    <source>
        <dbReference type="EMBL" id="CAB4536582.1"/>
    </source>
</evidence>
<dbReference type="Pfam" id="PF17479">
    <property type="entry name" value="DUF3048_C"/>
    <property type="match status" value="1"/>
</dbReference>
<reference evidence="5" key="1">
    <citation type="submission" date="2020-05" db="EMBL/GenBank/DDBJ databases">
        <authorList>
            <person name="Chiriac C."/>
            <person name="Salcher M."/>
            <person name="Ghai R."/>
            <person name="Kavagutti S V."/>
        </authorList>
    </citation>
    <scope>NUCLEOTIDE SEQUENCE</scope>
</reference>
<dbReference type="EMBL" id="CAFBPI010000013">
    <property type="protein sequence ID" value="CAB5008879.1"/>
    <property type="molecule type" value="Genomic_DNA"/>
</dbReference>
<name>A0A6J6HN36_9ZZZZ</name>
<sequence>MKSKLALFASLTVLAVSACSVPFTSVKSSTEQEISTNILTGLAGSNGPVLAVKIDDTPEAHPQIGLEAADVVYIEQVEGGLTRLAAIYSQYPETIPTRIGPIRSARISDLEILAQYGKVGFAFSGAQTKLYPKISAANLVNLSADRQPASIYSRDTTRYAPTNMILDPAALLTKTITTEGTSIDSVKSVGWSFGEMSKDPKFLSANSVVKIQEADLSWPASSYQIRWSSPEKKWLIDYRHQPNLVADGSQLSVATFIVQIVSITNSEYSDKVGGITPFSNTVGSGVGYLLRDGAAFPITWSRNSETEGTSFRLKDGSEAKFAPSQIWIALTDKAPAFIYPPAPTPTK</sequence>
<feature type="domain" description="DUF3048" evidence="2">
    <location>
        <begin position="221"/>
        <end position="328"/>
    </location>
</feature>
<feature type="domain" description="DUF3048" evidence="1">
    <location>
        <begin position="40"/>
        <end position="174"/>
    </location>
</feature>
<dbReference type="EMBL" id="CAEZYL010000009">
    <property type="protein sequence ID" value="CAB4717612.1"/>
    <property type="molecule type" value="Genomic_DNA"/>
</dbReference>
<evidence type="ECO:0000313" key="5">
    <source>
        <dbReference type="EMBL" id="CAB4612745.1"/>
    </source>
</evidence>
<dbReference type="InterPro" id="IPR035328">
    <property type="entry name" value="DUF3048_C"/>
</dbReference>
<dbReference type="AlphaFoldDB" id="A0A6J6HN36"/>